<proteinExistence type="predicted"/>
<keyword evidence="2" id="KW-1185">Reference proteome</keyword>
<dbReference type="Proteomes" id="UP000542813">
    <property type="component" value="Unassembled WGS sequence"/>
</dbReference>
<sequence>MSTFVGVQIGAISFVDEGVGDVLDVLRDKAGANAVVVASQSFDRGVQGRQIGYRPWPGHGPRELDDEHFGGSYVRQHPEYYGDTVLGPYRAPDPVTAGFDALGDVIPAAHERDMRVYAFILENTHSGLTKHVPNWPKVLQQDAWGRADMYACLRNPDYQNWWLSIVEDHVKSYPLDGVMWGSERNGPLDNLLSDGGFARNGNPYCFCAHCEAAAERAGIDARRAREGYLELYRLVTGAADAGATDTRFVRFLRLLMRYPEIVAWDQLWHEGYEAFQARLYGAVKFLAPDVQVGWHVWHHNSFSPVYRSQVDFGRMATYSDFVKPVLYNNCAGYRLHHYVSTVTARLFEGVSEQTVYDLVRGVLGYDEAMPFEELPARGLSPDYVARETRRTVAAVGDQAVVYPGLDVNVPTPEHVKQTTPDEIRRSLGAALDGGAQGVILSRKYSEMTHENLAAVGAELTARGLR</sequence>
<dbReference type="AlphaFoldDB" id="A0A7W9GU64"/>
<organism evidence="1 2">
    <name type="scientific">Jiangella mangrovi</name>
    <dbReference type="NCBI Taxonomy" id="1524084"/>
    <lineage>
        <taxon>Bacteria</taxon>
        <taxon>Bacillati</taxon>
        <taxon>Actinomycetota</taxon>
        <taxon>Actinomycetes</taxon>
        <taxon>Jiangellales</taxon>
        <taxon>Jiangellaceae</taxon>
        <taxon>Jiangella</taxon>
    </lineage>
</organism>
<protein>
    <submittedName>
        <fullName evidence="1">Uncharacterized protein</fullName>
    </submittedName>
</protein>
<accession>A0A7W9GU64</accession>
<reference evidence="1 2" key="1">
    <citation type="submission" date="2020-08" db="EMBL/GenBank/DDBJ databases">
        <title>Sequencing the genomes of 1000 actinobacteria strains.</title>
        <authorList>
            <person name="Klenk H.-P."/>
        </authorList>
    </citation>
    <scope>NUCLEOTIDE SEQUENCE [LARGE SCALE GENOMIC DNA]</scope>
    <source>
        <strain evidence="1 2">DSM 102122</strain>
    </source>
</reference>
<evidence type="ECO:0000313" key="1">
    <source>
        <dbReference type="EMBL" id="MBB5790100.1"/>
    </source>
</evidence>
<dbReference type="EMBL" id="JACHMM010000001">
    <property type="protein sequence ID" value="MBB5790100.1"/>
    <property type="molecule type" value="Genomic_DNA"/>
</dbReference>
<comment type="caution">
    <text evidence="1">The sequence shown here is derived from an EMBL/GenBank/DDBJ whole genome shotgun (WGS) entry which is preliminary data.</text>
</comment>
<name>A0A7W9GU64_9ACTN</name>
<dbReference type="SUPFAM" id="SSF51445">
    <property type="entry name" value="(Trans)glycosidases"/>
    <property type="match status" value="1"/>
</dbReference>
<dbReference type="Gene3D" id="3.20.20.80">
    <property type="entry name" value="Glycosidases"/>
    <property type="match status" value="1"/>
</dbReference>
<dbReference type="RefSeq" id="WP_184825914.1">
    <property type="nucleotide sequence ID" value="NZ_JACHMM010000001.1"/>
</dbReference>
<gene>
    <name evidence="1" type="ORF">HD601_004675</name>
</gene>
<dbReference type="InterPro" id="IPR017853">
    <property type="entry name" value="GH"/>
</dbReference>
<evidence type="ECO:0000313" key="2">
    <source>
        <dbReference type="Proteomes" id="UP000542813"/>
    </source>
</evidence>